<evidence type="ECO:0000313" key="2">
    <source>
        <dbReference type="EMBL" id="SPR95928.1"/>
    </source>
</evidence>
<dbReference type="Proteomes" id="UP000256805">
    <property type="component" value="Unassembled WGS sequence"/>
</dbReference>
<evidence type="ECO:0000256" key="1">
    <source>
        <dbReference type="SAM" id="MobiDB-lite"/>
    </source>
</evidence>
<gene>
    <name evidence="2" type="ORF">CBM2634_A10131</name>
</gene>
<evidence type="ECO:0000313" key="3">
    <source>
        <dbReference type="Proteomes" id="UP000256805"/>
    </source>
</evidence>
<sequence>MTVVNAIAHSYVLAGELALLDDGGPHLHGQPEREIEHHAREQPDLEYAEHETRDIPSRKSGENLLLAQSLENKAITSILRAT</sequence>
<reference evidence="2 3" key="1">
    <citation type="submission" date="2018-01" db="EMBL/GenBank/DDBJ databases">
        <authorList>
            <person name="Gaut B.S."/>
            <person name="Morton B.R."/>
            <person name="Clegg M.T."/>
            <person name="Duvall M.R."/>
        </authorList>
    </citation>
    <scope>NUCLEOTIDE SEQUENCE [LARGE SCALE GENOMIC DNA]</scope>
    <source>
        <strain evidence="2">Cupriavidus taiwanensis cmp 52</strain>
    </source>
</reference>
<name>A0A375ITM9_9BURK</name>
<feature type="region of interest" description="Disordered" evidence="1">
    <location>
        <begin position="36"/>
        <end position="60"/>
    </location>
</feature>
<dbReference type="AlphaFoldDB" id="A0A375ITM9"/>
<organism evidence="2 3">
    <name type="scientific">Cupriavidus taiwanensis</name>
    <dbReference type="NCBI Taxonomy" id="164546"/>
    <lineage>
        <taxon>Bacteria</taxon>
        <taxon>Pseudomonadati</taxon>
        <taxon>Pseudomonadota</taxon>
        <taxon>Betaproteobacteria</taxon>
        <taxon>Burkholderiales</taxon>
        <taxon>Burkholderiaceae</taxon>
        <taxon>Cupriavidus</taxon>
    </lineage>
</organism>
<proteinExistence type="predicted"/>
<dbReference type="EMBL" id="OVTA01000001">
    <property type="protein sequence ID" value="SPR95928.1"/>
    <property type="molecule type" value="Genomic_DNA"/>
</dbReference>
<protein>
    <submittedName>
        <fullName evidence="2">Uncharacterized protein</fullName>
    </submittedName>
</protein>
<accession>A0A375ITM9</accession>